<dbReference type="HOGENOM" id="CLU_1478991_0_0_2"/>
<gene>
    <name evidence="1" type="ORF">MA03_08395</name>
</gene>
<dbReference type="EMBL" id="CP009961">
    <property type="protein sequence ID" value="AKG39239.1"/>
    <property type="molecule type" value="Genomic_DNA"/>
</dbReference>
<reference evidence="1 2" key="1">
    <citation type="journal article" date="2015" name="Stand. Genomic Sci.">
        <title>Complete genome sequence of and proposal of Thermofilum uzonense sp. nov. a novel hyperthermophilic crenarchaeon and emended description of the genus Thermofilum.</title>
        <authorList>
            <person name="Toshchakov S.V."/>
            <person name="Korzhenkov A.A."/>
            <person name="Samarov N.I."/>
            <person name="Mazunin I.O."/>
            <person name="Mozhey O.I."/>
            <person name="Shmyr I.S."/>
            <person name="Derbikova K.S."/>
            <person name="Taranov E.A."/>
            <person name="Dominova I.N."/>
            <person name="Bonch-Osmolovskaya E.A."/>
            <person name="Patrushev M.V."/>
            <person name="Podosokorskaya O.A."/>
            <person name="Kublanov I.V."/>
        </authorList>
    </citation>
    <scope>NUCLEOTIDE SEQUENCE [LARGE SCALE GENOMIC DNA]</scope>
    <source>
        <strain evidence="1 2">1807-2</strain>
    </source>
</reference>
<protein>
    <recommendedName>
        <fullName evidence="3">4-vinyl reductase 4VR domain-containing protein</fullName>
    </recommendedName>
</protein>
<dbReference type="InterPro" id="IPR024096">
    <property type="entry name" value="NO_sig/Golgi_transp_ligand-bd"/>
</dbReference>
<proteinExistence type="predicted"/>
<dbReference type="AlphaFoldDB" id="A0A0F7FIJ3"/>
<name>A0A0F7FIJ3_9CREN</name>
<evidence type="ECO:0000313" key="2">
    <source>
        <dbReference type="Proteomes" id="UP000067434"/>
    </source>
</evidence>
<evidence type="ECO:0000313" key="1">
    <source>
        <dbReference type="EMBL" id="AKG39239.1"/>
    </source>
</evidence>
<dbReference type="RefSeq" id="WP_052884810.1">
    <property type="nucleotide sequence ID" value="NZ_CP009961.1"/>
</dbReference>
<dbReference type="STRING" id="1550241.MA03_08395"/>
<accession>A0A0F7FIJ3</accession>
<sequence length="182" mass="20771">MEARSLRMKYLEAIKQIDQLKDYPVLTNEDGKIILGGRRWILMDVEAFPSYMIKTASNLMGEKLAQEFVYWFGLAYGEKVAERYQKVGIPNDKIIFLLPMIISVTTGWGVAEIVEYSPQEGRLVAKLYNDFESESAILNGEKPTNNFLRGVLAGIFAKLWNVKVRTSTEFKDGYTLVTVTKR</sequence>
<dbReference type="SUPFAM" id="SSF111126">
    <property type="entry name" value="Ligand-binding domain in the NO signalling and Golgi transport"/>
    <property type="match status" value="1"/>
</dbReference>
<evidence type="ECO:0008006" key="3">
    <source>
        <dbReference type="Google" id="ProtNLM"/>
    </source>
</evidence>
<dbReference type="Proteomes" id="UP000067434">
    <property type="component" value="Chromosome"/>
</dbReference>
<dbReference type="PATRIC" id="fig|1550241.5.peg.1740"/>
<organism evidence="1 2">
    <name type="scientific">Infirmifilum uzonense</name>
    <dbReference type="NCBI Taxonomy" id="1550241"/>
    <lineage>
        <taxon>Archaea</taxon>
        <taxon>Thermoproteota</taxon>
        <taxon>Thermoprotei</taxon>
        <taxon>Thermofilales</taxon>
        <taxon>Thermofilaceae</taxon>
        <taxon>Infirmifilum</taxon>
    </lineage>
</organism>
<dbReference type="Gene3D" id="3.30.1380.20">
    <property type="entry name" value="Trafficking protein particle complex subunit 3"/>
    <property type="match status" value="1"/>
</dbReference>
<keyword evidence="2" id="KW-1185">Reference proteome</keyword>
<dbReference type="GeneID" id="25402244"/>
<dbReference type="KEGG" id="thf:MA03_08395"/>